<feature type="transmembrane region" description="Helical" evidence="9">
    <location>
        <begin position="120"/>
        <end position="143"/>
    </location>
</feature>
<feature type="transmembrane region" description="Helical" evidence="9">
    <location>
        <begin position="299"/>
        <end position="319"/>
    </location>
</feature>
<dbReference type="InterPro" id="IPR006037">
    <property type="entry name" value="RCK_C"/>
</dbReference>
<protein>
    <submittedName>
        <fullName evidence="11">K(+)/H(+) antiporter NhaP</fullName>
    </submittedName>
</protein>
<organism evidence="11 12">
    <name type="scientific">Mycolicibacterium chlorophenolicum</name>
    <dbReference type="NCBI Taxonomy" id="37916"/>
    <lineage>
        <taxon>Bacteria</taxon>
        <taxon>Bacillati</taxon>
        <taxon>Actinomycetota</taxon>
        <taxon>Actinomycetes</taxon>
        <taxon>Mycobacteriales</taxon>
        <taxon>Mycobacteriaceae</taxon>
        <taxon>Mycolicibacterium</taxon>
    </lineage>
</organism>
<dbReference type="Gene3D" id="1.20.1530.20">
    <property type="match status" value="1"/>
</dbReference>
<comment type="caution">
    <text evidence="11">The sequence shown here is derived from an EMBL/GenBank/DDBJ whole genome shotgun (WGS) entry which is preliminary data.</text>
</comment>
<evidence type="ECO:0000259" key="10">
    <source>
        <dbReference type="PROSITE" id="PS51202"/>
    </source>
</evidence>
<dbReference type="InterPro" id="IPR038770">
    <property type="entry name" value="Na+/solute_symporter_sf"/>
</dbReference>
<name>A0A0J6YW94_9MYCO</name>
<keyword evidence="7" id="KW-0406">Ion transport</keyword>
<evidence type="ECO:0000256" key="4">
    <source>
        <dbReference type="ARBA" id="ARBA00022475"/>
    </source>
</evidence>
<feature type="transmembrane region" description="Helical" evidence="9">
    <location>
        <begin position="91"/>
        <end position="114"/>
    </location>
</feature>
<dbReference type="PATRIC" id="fig|37916.4.peg.2804"/>
<feature type="transmembrane region" description="Helical" evidence="9">
    <location>
        <begin position="6"/>
        <end position="23"/>
    </location>
</feature>
<dbReference type="Pfam" id="PF02080">
    <property type="entry name" value="TrkA_C"/>
    <property type="match status" value="1"/>
</dbReference>
<feature type="transmembrane region" description="Helical" evidence="9">
    <location>
        <begin position="240"/>
        <end position="258"/>
    </location>
</feature>
<evidence type="ECO:0000256" key="7">
    <source>
        <dbReference type="ARBA" id="ARBA00023065"/>
    </source>
</evidence>
<dbReference type="NCBIfam" id="NF003716">
    <property type="entry name" value="PRK05326.1-3"/>
    <property type="match status" value="1"/>
</dbReference>
<dbReference type="SUPFAM" id="SSF116726">
    <property type="entry name" value="TrkA C-terminal domain-like"/>
    <property type="match status" value="1"/>
</dbReference>
<accession>A0A0J6YW94</accession>
<dbReference type="NCBIfam" id="NF003715">
    <property type="entry name" value="PRK05326.1-2"/>
    <property type="match status" value="1"/>
</dbReference>
<dbReference type="GO" id="GO:0006813">
    <property type="term" value="P:potassium ion transport"/>
    <property type="evidence" value="ECO:0007669"/>
    <property type="project" value="InterPro"/>
</dbReference>
<dbReference type="PANTHER" id="PTHR32507:SF7">
    <property type="entry name" value="K(+)_H(+) ANTIPORTER NHAP2"/>
    <property type="match status" value="1"/>
</dbReference>
<evidence type="ECO:0000256" key="8">
    <source>
        <dbReference type="ARBA" id="ARBA00023136"/>
    </source>
</evidence>
<sequence length="498" mass="52131">MTLHELYVALFIGGLVLLASIAATRLATGAGLPSLLLFLGVGVLVGEDGLGLHFDNAQLAQDLGTAALGVILVEGGLTTRFADIRRVLAPAAVLATVGVVVSTLITAVAAHLLLGMDWQLALLLGAIVSSTDAAAVFSVLRVVPLPRRLGGLLEAESGFNDAPAVILVLLFSVTPLVLEPVTIVGTLVYELVVGALIGLACGFLGAIALRRTALPAAGLYPLATFGLGMLAFAAAGTAHASGFLAAYLASVVLANSGLPHRSATRSFAEGSGWLAQIGLFVILGLLVSPDELLDELIPAVVTGVVLLVLARPLSVVLSLWGFRVPWREQAFLSYAGLRGAVPIVLATYPIVAGVPGSGRLLNIVFILVVLFTLVQGPSLRRVAEWLDLIPRDTTREVQVDAAPLDVLGAELLTTTVAPGSRLHNVTVLELRLPDPSVITLIIRAGRAFVPEPLTRLQIGDEVMIVTTTATREAAERRLRAVSRRGKLAYWFDEYGEPG</sequence>
<dbReference type="Pfam" id="PF00999">
    <property type="entry name" value="Na_H_Exchanger"/>
    <property type="match status" value="1"/>
</dbReference>
<feature type="transmembrane region" description="Helical" evidence="9">
    <location>
        <begin position="357"/>
        <end position="374"/>
    </location>
</feature>
<dbReference type="Proteomes" id="UP000036513">
    <property type="component" value="Unassembled WGS sequence"/>
</dbReference>
<dbReference type="GO" id="GO:1902600">
    <property type="term" value="P:proton transmembrane transport"/>
    <property type="evidence" value="ECO:0007669"/>
    <property type="project" value="InterPro"/>
</dbReference>
<dbReference type="AlphaFoldDB" id="A0A0J6YW94"/>
<dbReference type="GO" id="GO:0015297">
    <property type="term" value="F:antiporter activity"/>
    <property type="evidence" value="ECO:0007669"/>
    <property type="project" value="UniProtKB-KW"/>
</dbReference>
<evidence type="ECO:0000256" key="5">
    <source>
        <dbReference type="ARBA" id="ARBA00022692"/>
    </source>
</evidence>
<dbReference type="EMBL" id="JYNL01000023">
    <property type="protein sequence ID" value="KMO76731.1"/>
    <property type="molecule type" value="Genomic_DNA"/>
</dbReference>
<evidence type="ECO:0000313" key="12">
    <source>
        <dbReference type="Proteomes" id="UP000036513"/>
    </source>
</evidence>
<dbReference type="Gene3D" id="3.30.70.1450">
    <property type="entry name" value="Regulator of K+ conductance, C-terminal domain"/>
    <property type="match status" value="1"/>
</dbReference>
<dbReference type="GO" id="GO:0008324">
    <property type="term" value="F:monoatomic cation transmembrane transporter activity"/>
    <property type="evidence" value="ECO:0007669"/>
    <property type="project" value="InterPro"/>
</dbReference>
<keyword evidence="6 9" id="KW-1133">Transmembrane helix</keyword>
<evidence type="ECO:0000256" key="1">
    <source>
        <dbReference type="ARBA" id="ARBA00004651"/>
    </source>
</evidence>
<dbReference type="STRING" id="37916.MCHLDSM_02880"/>
<gene>
    <name evidence="11" type="primary">nhaP</name>
    <name evidence="11" type="ORF">MCHLDSM_02880</name>
</gene>
<feature type="transmembrane region" description="Helical" evidence="9">
    <location>
        <begin position="191"/>
        <end position="209"/>
    </location>
</feature>
<feature type="transmembrane region" description="Helical" evidence="9">
    <location>
        <begin position="331"/>
        <end position="351"/>
    </location>
</feature>
<dbReference type="InterPro" id="IPR036721">
    <property type="entry name" value="RCK_C_sf"/>
</dbReference>
<dbReference type="SMR" id="A0A0J6YW94"/>
<keyword evidence="3" id="KW-0050">Antiport</keyword>
<dbReference type="InterPro" id="IPR006153">
    <property type="entry name" value="Cation/H_exchanger_TM"/>
</dbReference>
<dbReference type="RefSeq" id="WP_048470468.1">
    <property type="nucleotide sequence ID" value="NZ_JYNL01000023.1"/>
</dbReference>
<reference evidence="11 12" key="1">
    <citation type="journal article" date="2015" name="Genome Biol. Evol.">
        <title>Characterization of Three Mycobacterium spp. with Potential Use in Bioremediation by Genome Sequencing and Comparative Genomics.</title>
        <authorList>
            <person name="Das S."/>
            <person name="Pettersson B.M."/>
            <person name="Behra P.R."/>
            <person name="Ramesh M."/>
            <person name="Dasgupta S."/>
            <person name="Bhattacharya A."/>
            <person name="Kirsebom L.A."/>
        </authorList>
    </citation>
    <scope>NUCLEOTIDE SEQUENCE [LARGE SCALE GENOMIC DNA]</scope>
    <source>
        <strain evidence="11 12">DSM 43826</strain>
    </source>
</reference>
<dbReference type="PROSITE" id="PS51202">
    <property type="entry name" value="RCK_C"/>
    <property type="match status" value="1"/>
</dbReference>
<dbReference type="PANTHER" id="PTHR32507">
    <property type="entry name" value="NA(+)/H(+) ANTIPORTER 1"/>
    <property type="match status" value="1"/>
</dbReference>
<evidence type="ECO:0000256" key="6">
    <source>
        <dbReference type="ARBA" id="ARBA00022989"/>
    </source>
</evidence>
<feature type="domain" description="RCK C-terminal" evidence="10">
    <location>
        <begin position="399"/>
        <end position="480"/>
    </location>
</feature>
<feature type="transmembrane region" description="Helical" evidence="9">
    <location>
        <begin position="164"/>
        <end position="185"/>
    </location>
</feature>
<evidence type="ECO:0000256" key="2">
    <source>
        <dbReference type="ARBA" id="ARBA00022448"/>
    </source>
</evidence>
<evidence type="ECO:0000256" key="3">
    <source>
        <dbReference type="ARBA" id="ARBA00022449"/>
    </source>
</evidence>
<proteinExistence type="predicted"/>
<evidence type="ECO:0000256" key="9">
    <source>
        <dbReference type="SAM" id="Phobius"/>
    </source>
</evidence>
<comment type="subcellular location">
    <subcellularLocation>
        <location evidence="1">Cell membrane</location>
        <topology evidence="1">Multi-pass membrane protein</topology>
    </subcellularLocation>
</comment>
<keyword evidence="4" id="KW-1003">Cell membrane</keyword>
<keyword evidence="5 9" id="KW-0812">Transmembrane</keyword>
<keyword evidence="12" id="KW-1185">Reference proteome</keyword>
<keyword evidence="8 9" id="KW-0472">Membrane</keyword>
<dbReference type="GO" id="GO:0005886">
    <property type="term" value="C:plasma membrane"/>
    <property type="evidence" value="ECO:0007669"/>
    <property type="project" value="UniProtKB-SubCell"/>
</dbReference>
<keyword evidence="2" id="KW-0813">Transport</keyword>
<evidence type="ECO:0000313" key="11">
    <source>
        <dbReference type="EMBL" id="KMO76731.1"/>
    </source>
</evidence>
<feature type="transmembrane region" description="Helical" evidence="9">
    <location>
        <begin position="270"/>
        <end position="287"/>
    </location>
</feature>